<feature type="transmembrane region" description="Helical" evidence="7">
    <location>
        <begin position="112"/>
        <end position="139"/>
    </location>
</feature>
<evidence type="ECO:0000256" key="3">
    <source>
        <dbReference type="ARBA" id="ARBA00022475"/>
    </source>
</evidence>
<comment type="similarity">
    <text evidence="7">Belongs to the binding-protein-dependent transport system permease family.</text>
</comment>
<keyword evidence="10" id="KW-1185">Reference proteome</keyword>
<evidence type="ECO:0000256" key="6">
    <source>
        <dbReference type="ARBA" id="ARBA00023136"/>
    </source>
</evidence>
<dbReference type="EMBL" id="CACRYJ010000059">
    <property type="protein sequence ID" value="VZO39385.1"/>
    <property type="molecule type" value="Genomic_DNA"/>
</dbReference>
<dbReference type="GO" id="GO:0055085">
    <property type="term" value="P:transmembrane transport"/>
    <property type="evidence" value="ECO:0007669"/>
    <property type="project" value="InterPro"/>
</dbReference>
<dbReference type="PANTHER" id="PTHR32243">
    <property type="entry name" value="MALTOSE TRANSPORT SYSTEM PERMEASE-RELATED"/>
    <property type="match status" value="1"/>
</dbReference>
<evidence type="ECO:0000256" key="7">
    <source>
        <dbReference type="RuleBase" id="RU363032"/>
    </source>
</evidence>
<evidence type="ECO:0000256" key="1">
    <source>
        <dbReference type="ARBA" id="ARBA00004651"/>
    </source>
</evidence>
<dbReference type="CDD" id="cd06261">
    <property type="entry name" value="TM_PBP2"/>
    <property type="match status" value="1"/>
</dbReference>
<sequence length="283" mass="31401">MTTTRSRGRSVGAQRVALWIGLTLGAIFAGFPALWMLLSSFKPNTEIFQFPPTFLPDTFTIGAYTDILTNPEKLRFFINSYLVAGAVVLLTLLAGIMAGYALSRFQFPLKSLLNTVVISVQAVPPITLLIPYFGLVVWLKLYDSLWALVLTYMVATIPYAILMMTGYFNTIPRELDEAVKVDGGNTMRTLWQVLVPIARPGIVSVGAYTFMVAWNEFLFALTLTQSRENRTVPVGIQLLMGEHSFKWSEMMAMSVLGCLPVLVLFLIFQRQFVSGMTAGAVKS</sequence>
<accession>A0A7M4DPJ1</accession>
<dbReference type="SUPFAM" id="SSF161098">
    <property type="entry name" value="MetI-like"/>
    <property type="match status" value="1"/>
</dbReference>
<evidence type="ECO:0000256" key="2">
    <source>
        <dbReference type="ARBA" id="ARBA00022448"/>
    </source>
</evidence>
<keyword evidence="2 7" id="KW-0813">Transport</keyword>
<keyword evidence="6 7" id="KW-0472">Membrane</keyword>
<dbReference type="InterPro" id="IPR000515">
    <property type="entry name" value="MetI-like"/>
</dbReference>
<dbReference type="InterPro" id="IPR050901">
    <property type="entry name" value="BP-dep_ABC_trans_perm"/>
</dbReference>
<reference evidence="9 10" key="1">
    <citation type="submission" date="2019-11" db="EMBL/GenBank/DDBJ databases">
        <authorList>
            <person name="Criscuolo A."/>
        </authorList>
    </citation>
    <scope>NUCLEOTIDE SEQUENCE [LARGE SCALE GENOMIC DNA]</scope>
    <source>
        <strain evidence="9">CIP111667</strain>
    </source>
</reference>
<dbReference type="RefSeq" id="WP_156742709.1">
    <property type="nucleotide sequence ID" value="NZ_CACRYJ010000059.1"/>
</dbReference>
<evidence type="ECO:0000313" key="9">
    <source>
        <dbReference type="EMBL" id="VZO39385.1"/>
    </source>
</evidence>
<dbReference type="InterPro" id="IPR035906">
    <property type="entry name" value="MetI-like_sf"/>
</dbReference>
<keyword evidence="3" id="KW-1003">Cell membrane</keyword>
<dbReference type="PROSITE" id="PS50928">
    <property type="entry name" value="ABC_TM1"/>
    <property type="match status" value="1"/>
</dbReference>
<feature type="transmembrane region" description="Helical" evidence="7">
    <location>
        <begin position="78"/>
        <end position="100"/>
    </location>
</feature>
<evidence type="ECO:0000313" key="10">
    <source>
        <dbReference type="Proteomes" id="UP000419743"/>
    </source>
</evidence>
<feature type="transmembrane region" description="Helical" evidence="7">
    <location>
        <begin position="145"/>
        <end position="168"/>
    </location>
</feature>
<dbReference type="PANTHER" id="PTHR32243:SF18">
    <property type="entry name" value="INNER MEMBRANE ABC TRANSPORTER PERMEASE PROTEIN YCJP"/>
    <property type="match status" value="1"/>
</dbReference>
<feature type="transmembrane region" description="Helical" evidence="7">
    <location>
        <begin position="250"/>
        <end position="268"/>
    </location>
</feature>
<evidence type="ECO:0000259" key="8">
    <source>
        <dbReference type="PROSITE" id="PS50928"/>
    </source>
</evidence>
<organism evidence="9 10">
    <name type="scientific">Occultella aeris</name>
    <dbReference type="NCBI Taxonomy" id="2761496"/>
    <lineage>
        <taxon>Bacteria</taxon>
        <taxon>Bacillati</taxon>
        <taxon>Actinomycetota</taxon>
        <taxon>Actinomycetes</taxon>
        <taxon>Micrococcales</taxon>
        <taxon>Ruaniaceae</taxon>
        <taxon>Occultella</taxon>
    </lineage>
</organism>
<proteinExistence type="inferred from homology"/>
<comment type="caution">
    <text evidence="9">The sequence shown here is derived from an EMBL/GenBank/DDBJ whole genome shotgun (WGS) entry which is preliminary data.</text>
</comment>
<dbReference type="GO" id="GO:0005886">
    <property type="term" value="C:plasma membrane"/>
    <property type="evidence" value="ECO:0007669"/>
    <property type="project" value="UniProtKB-SubCell"/>
</dbReference>
<evidence type="ECO:0000256" key="5">
    <source>
        <dbReference type="ARBA" id="ARBA00022989"/>
    </source>
</evidence>
<keyword evidence="4 7" id="KW-0812">Transmembrane</keyword>
<dbReference type="AlphaFoldDB" id="A0A7M4DPJ1"/>
<comment type="subcellular location">
    <subcellularLocation>
        <location evidence="1 7">Cell membrane</location>
        <topology evidence="1 7">Multi-pass membrane protein</topology>
    </subcellularLocation>
</comment>
<gene>
    <name evidence="9" type="primary">ycjP_6</name>
    <name evidence="9" type="ORF">HALOF300_04073</name>
</gene>
<dbReference type="Pfam" id="PF00528">
    <property type="entry name" value="BPD_transp_1"/>
    <property type="match status" value="1"/>
</dbReference>
<evidence type="ECO:0000256" key="4">
    <source>
        <dbReference type="ARBA" id="ARBA00022692"/>
    </source>
</evidence>
<dbReference type="Gene3D" id="1.10.3720.10">
    <property type="entry name" value="MetI-like"/>
    <property type="match status" value="1"/>
</dbReference>
<protein>
    <submittedName>
        <fullName evidence="9">Inner membrane ABC transporter permease protein YcjP</fullName>
    </submittedName>
</protein>
<feature type="transmembrane region" description="Helical" evidence="7">
    <location>
        <begin position="189"/>
        <end position="214"/>
    </location>
</feature>
<feature type="domain" description="ABC transmembrane type-1" evidence="8">
    <location>
        <begin position="77"/>
        <end position="268"/>
    </location>
</feature>
<name>A0A7M4DPJ1_9MICO</name>
<keyword evidence="5 7" id="KW-1133">Transmembrane helix</keyword>
<dbReference type="Proteomes" id="UP000419743">
    <property type="component" value="Unassembled WGS sequence"/>
</dbReference>
<feature type="transmembrane region" description="Helical" evidence="7">
    <location>
        <begin position="16"/>
        <end position="38"/>
    </location>
</feature>